<comment type="cofactor">
    <cofactor evidence="1">
        <name>[4Fe-4S] cluster</name>
        <dbReference type="ChEBI" id="CHEBI:49883"/>
    </cofactor>
</comment>
<dbReference type="eggNOG" id="COG1032">
    <property type="taxonomic scope" value="Bacteria"/>
</dbReference>
<dbReference type="InterPro" id="IPR058240">
    <property type="entry name" value="rSAM_sf"/>
</dbReference>
<dbReference type="InterPro" id="IPR013785">
    <property type="entry name" value="Aldolase_TIM"/>
</dbReference>
<dbReference type="PANTHER" id="PTHR43409:SF4">
    <property type="entry name" value="RADICAL SAM SUPERFAMILY PROTEIN"/>
    <property type="match status" value="1"/>
</dbReference>
<keyword evidence="8" id="KW-1185">Reference proteome</keyword>
<feature type="domain" description="Radical SAM core" evidence="6">
    <location>
        <begin position="19"/>
        <end position="249"/>
    </location>
</feature>
<dbReference type="STRING" id="1150626.PHAMO_30003"/>
<dbReference type="GO" id="GO:0046872">
    <property type="term" value="F:metal ion binding"/>
    <property type="evidence" value="ECO:0007669"/>
    <property type="project" value="UniProtKB-KW"/>
</dbReference>
<dbReference type="PROSITE" id="PS51918">
    <property type="entry name" value="RADICAL_SAM"/>
    <property type="match status" value="1"/>
</dbReference>
<reference evidence="7 8" key="1">
    <citation type="journal article" date="2012" name="J. Bacteriol.">
        <title>Draft Genome Sequence of the Purple Photosynthetic Bacterium Phaeospirillum molischianum DSM120, a Particularly Versatile Bacterium.</title>
        <authorList>
            <person name="Duquesne K."/>
            <person name="Prima V."/>
            <person name="Ji B."/>
            <person name="Rouy Z."/>
            <person name="Medigue C."/>
            <person name="Talla E."/>
            <person name="Sturgis J.N."/>
        </authorList>
    </citation>
    <scope>NUCLEOTIDE SEQUENCE [LARGE SCALE GENOMIC DNA]</scope>
    <source>
        <strain evidence="8">DSM120</strain>
    </source>
</reference>
<dbReference type="Pfam" id="PF04055">
    <property type="entry name" value="Radical_SAM"/>
    <property type="match status" value="1"/>
</dbReference>
<dbReference type="Proteomes" id="UP000004169">
    <property type="component" value="Unassembled WGS sequence"/>
</dbReference>
<evidence type="ECO:0000259" key="6">
    <source>
        <dbReference type="PROSITE" id="PS51918"/>
    </source>
</evidence>
<sequence>MTDEAGENGVIAYDFPLWRPPSEGDNLIVQATLGCRFNACTFCSMYKTKTFQARPLAEVVADIDRAAVAWPDARRVFLADGDAYCLPTDDLIALCDHLAARFPDLQRISAYATPFDILRKGADDIARLKARRLGLVYLGIETGWDDLLKRVAKGSAAQMEAALALARTSGLKVSATLILGLGGQSGWREHIDASADLINRAPPIYLSTLQLGLEEGVAPRFLDRIGPGFVPQDDRGVLVELHRLVERLAPPASVIFRSNHASNALALAGTLPRDRDRLLGEIDAVLDGRAGVRPRWLRGF</sequence>
<dbReference type="CDD" id="cd01335">
    <property type="entry name" value="Radical_SAM"/>
    <property type="match status" value="1"/>
</dbReference>
<evidence type="ECO:0000256" key="4">
    <source>
        <dbReference type="ARBA" id="ARBA00023004"/>
    </source>
</evidence>
<name>H8FU09_MAGML</name>
<evidence type="ECO:0000256" key="1">
    <source>
        <dbReference type="ARBA" id="ARBA00001966"/>
    </source>
</evidence>
<dbReference type="PANTHER" id="PTHR43409">
    <property type="entry name" value="ANAEROBIC MAGNESIUM-PROTOPORPHYRIN IX MONOMETHYL ESTER CYCLASE-RELATED"/>
    <property type="match status" value="1"/>
</dbReference>
<dbReference type="AlphaFoldDB" id="H8FU09"/>
<evidence type="ECO:0000313" key="8">
    <source>
        <dbReference type="Proteomes" id="UP000004169"/>
    </source>
</evidence>
<keyword evidence="3" id="KW-0479">Metal-binding</keyword>
<proteinExistence type="predicted"/>
<dbReference type="EMBL" id="CAHP01000023">
    <property type="protein sequence ID" value="CCG41847.1"/>
    <property type="molecule type" value="Genomic_DNA"/>
</dbReference>
<protein>
    <submittedName>
        <fullName evidence="7">Fe-S oxidoreductase</fullName>
    </submittedName>
</protein>
<dbReference type="SFLD" id="SFLDG01095">
    <property type="entry name" value="Uncharacterised_Radical_SAM_Su"/>
    <property type="match status" value="1"/>
</dbReference>
<dbReference type="GO" id="GO:0051536">
    <property type="term" value="F:iron-sulfur cluster binding"/>
    <property type="evidence" value="ECO:0007669"/>
    <property type="project" value="UniProtKB-KW"/>
</dbReference>
<accession>H8FU09</accession>
<dbReference type="SFLD" id="SFLDG01082">
    <property type="entry name" value="B12-binding_domain_containing"/>
    <property type="match status" value="1"/>
</dbReference>
<dbReference type="SUPFAM" id="SSF102114">
    <property type="entry name" value="Radical SAM enzymes"/>
    <property type="match status" value="1"/>
</dbReference>
<comment type="caution">
    <text evidence="7">The sequence shown here is derived from an EMBL/GenBank/DDBJ whole genome shotgun (WGS) entry which is preliminary data.</text>
</comment>
<keyword evidence="5" id="KW-0411">Iron-sulfur</keyword>
<organism evidence="7 8">
    <name type="scientific">Magnetospirillum molischianum DSM 120</name>
    <dbReference type="NCBI Taxonomy" id="1150626"/>
    <lineage>
        <taxon>Bacteria</taxon>
        <taxon>Pseudomonadati</taxon>
        <taxon>Pseudomonadota</taxon>
        <taxon>Alphaproteobacteria</taxon>
        <taxon>Rhodospirillales</taxon>
        <taxon>Rhodospirillaceae</taxon>
        <taxon>Magnetospirillum</taxon>
    </lineage>
</organism>
<evidence type="ECO:0000256" key="2">
    <source>
        <dbReference type="ARBA" id="ARBA00022691"/>
    </source>
</evidence>
<dbReference type="InterPro" id="IPR006638">
    <property type="entry name" value="Elp3/MiaA/NifB-like_rSAM"/>
</dbReference>
<dbReference type="SFLD" id="SFLDS00029">
    <property type="entry name" value="Radical_SAM"/>
    <property type="match status" value="1"/>
</dbReference>
<keyword evidence="2" id="KW-0949">S-adenosyl-L-methionine</keyword>
<dbReference type="GO" id="GO:0003824">
    <property type="term" value="F:catalytic activity"/>
    <property type="evidence" value="ECO:0007669"/>
    <property type="project" value="InterPro"/>
</dbReference>
<dbReference type="SMART" id="SM00729">
    <property type="entry name" value="Elp3"/>
    <property type="match status" value="1"/>
</dbReference>
<gene>
    <name evidence="7" type="ORF">PHAMO_30003</name>
</gene>
<evidence type="ECO:0000313" key="7">
    <source>
        <dbReference type="EMBL" id="CCG41847.1"/>
    </source>
</evidence>
<keyword evidence="4" id="KW-0408">Iron</keyword>
<dbReference type="InterPro" id="IPR007197">
    <property type="entry name" value="rSAM"/>
</dbReference>
<evidence type="ECO:0000256" key="3">
    <source>
        <dbReference type="ARBA" id="ARBA00022723"/>
    </source>
</evidence>
<dbReference type="Gene3D" id="3.20.20.70">
    <property type="entry name" value="Aldolase class I"/>
    <property type="match status" value="1"/>
</dbReference>
<evidence type="ECO:0000256" key="5">
    <source>
        <dbReference type="ARBA" id="ARBA00023014"/>
    </source>
</evidence>
<dbReference type="InterPro" id="IPR051198">
    <property type="entry name" value="BchE-like"/>
</dbReference>